<comment type="caution">
    <text evidence="1">The sequence shown here is derived from an EMBL/GenBank/DDBJ whole genome shotgun (WGS) entry which is preliminary data.</text>
</comment>
<proteinExistence type="predicted"/>
<accession>A0A2G8L5Z1</accession>
<dbReference type="EMBL" id="MRZV01000205">
    <property type="protein sequence ID" value="PIK55682.1"/>
    <property type="molecule type" value="Genomic_DNA"/>
</dbReference>
<evidence type="ECO:0000313" key="2">
    <source>
        <dbReference type="Proteomes" id="UP000230750"/>
    </source>
</evidence>
<gene>
    <name evidence="1" type="ORF">BSL78_07419</name>
</gene>
<name>A0A2G8L5Z1_STIJA</name>
<protein>
    <submittedName>
        <fullName evidence="1">Uncharacterized protein</fullName>
    </submittedName>
</protein>
<evidence type="ECO:0000313" key="1">
    <source>
        <dbReference type="EMBL" id="PIK55682.1"/>
    </source>
</evidence>
<organism evidence="1 2">
    <name type="scientific">Stichopus japonicus</name>
    <name type="common">Sea cucumber</name>
    <dbReference type="NCBI Taxonomy" id="307972"/>
    <lineage>
        <taxon>Eukaryota</taxon>
        <taxon>Metazoa</taxon>
        <taxon>Echinodermata</taxon>
        <taxon>Eleutherozoa</taxon>
        <taxon>Echinozoa</taxon>
        <taxon>Holothuroidea</taxon>
        <taxon>Aspidochirotacea</taxon>
        <taxon>Aspidochirotida</taxon>
        <taxon>Stichopodidae</taxon>
        <taxon>Apostichopus</taxon>
    </lineage>
</organism>
<dbReference type="Proteomes" id="UP000230750">
    <property type="component" value="Unassembled WGS sequence"/>
</dbReference>
<sequence>MAHTGDTSARTFAHTGLFWSDDNHTVNRYLFQVEYSHGYYPSYFYDFGFSILNLEPEDAGTYHVSLFDDDYNILLVQHTYRLFTIYHPPSPLLCERKNLTLHPNNDYKFELTCSIPDAYPVVDLHIIEPNNCSFKEHYSREGKDNVLKIYITSCSGNSTVGCLATQGYLDLMSITGFSDSCAWEVPKTYPVYQPPTPLVCEGPSSSPSASYHVALSCSITDGYPPINLEVIKPEGCDYQKHYTDNNGTKELLVYVNITSCDQNSTIGCIATQEPLESHATSQYADRCEFNISRTYQG</sequence>
<keyword evidence="2" id="KW-1185">Reference proteome</keyword>
<reference evidence="1 2" key="1">
    <citation type="journal article" date="2017" name="PLoS Biol.">
        <title>The sea cucumber genome provides insights into morphological evolution and visceral regeneration.</title>
        <authorList>
            <person name="Zhang X."/>
            <person name="Sun L."/>
            <person name="Yuan J."/>
            <person name="Sun Y."/>
            <person name="Gao Y."/>
            <person name="Zhang L."/>
            <person name="Li S."/>
            <person name="Dai H."/>
            <person name="Hamel J.F."/>
            <person name="Liu C."/>
            <person name="Yu Y."/>
            <person name="Liu S."/>
            <person name="Lin W."/>
            <person name="Guo K."/>
            <person name="Jin S."/>
            <person name="Xu P."/>
            <person name="Storey K.B."/>
            <person name="Huan P."/>
            <person name="Zhang T."/>
            <person name="Zhou Y."/>
            <person name="Zhang J."/>
            <person name="Lin C."/>
            <person name="Li X."/>
            <person name="Xing L."/>
            <person name="Huo D."/>
            <person name="Sun M."/>
            <person name="Wang L."/>
            <person name="Mercier A."/>
            <person name="Li F."/>
            <person name="Yang H."/>
            <person name="Xiang J."/>
        </authorList>
    </citation>
    <scope>NUCLEOTIDE SEQUENCE [LARGE SCALE GENOMIC DNA]</scope>
    <source>
        <strain evidence="1">Shaxun</strain>
        <tissue evidence="1">Muscle</tissue>
    </source>
</reference>
<dbReference type="AlphaFoldDB" id="A0A2G8L5Z1"/>